<dbReference type="InterPro" id="IPR050902">
    <property type="entry name" value="ABC_Transporter_SBP"/>
</dbReference>
<keyword evidence="5" id="KW-1185">Reference proteome</keyword>
<protein>
    <submittedName>
        <fullName evidence="4">ABC transporter substrate-binding protein</fullName>
    </submittedName>
</protein>
<reference evidence="4 5" key="1">
    <citation type="submission" date="2021-05" db="EMBL/GenBank/DDBJ databases">
        <title>A novel Methanospirillum isolate from a pyrite-forming mixed culture.</title>
        <authorList>
            <person name="Bunk B."/>
            <person name="Sproer C."/>
            <person name="Spring S."/>
            <person name="Pester M."/>
        </authorList>
    </citation>
    <scope>NUCLEOTIDE SEQUENCE [LARGE SCALE GENOMIC DNA]</scope>
    <source>
        <strain evidence="4 5">J.3.6.1-F.2.7.3</strain>
    </source>
</reference>
<keyword evidence="2" id="KW-1133">Transmembrane helix</keyword>
<evidence type="ECO:0000313" key="5">
    <source>
        <dbReference type="Proteomes" id="UP000680656"/>
    </source>
</evidence>
<keyword evidence="2" id="KW-0812">Transmembrane</keyword>
<accession>A0A8E7EJB0</accession>
<dbReference type="AlphaFoldDB" id="A0A8E7EJB0"/>
<proteinExistence type="predicted"/>
<dbReference type="InterPro" id="IPR054828">
    <property type="entry name" value="Vit_B12_bind_prot"/>
</dbReference>
<organism evidence="4 5">
    <name type="scientific">Methanospirillum purgamenti</name>
    <dbReference type="NCBI Taxonomy" id="2834276"/>
    <lineage>
        <taxon>Archaea</taxon>
        <taxon>Methanobacteriati</taxon>
        <taxon>Methanobacteriota</taxon>
        <taxon>Stenosarchaea group</taxon>
        <taxon>Methanomicrobia</taxon>
        <taxon>Methanomicrobiales</taxon>
        <taxon>Methanospirillaceae</taxon>
        <taxon>Methanospirillum</taxon>
    </lineage>
</organism>
<dbReference type="InterPro" id="IPR002491">
    <property type="entry name" value="ABC_transptr_periplasmic_BD"/>
</dbReference>
<dbReference type="EMBL" id="CP075546">
    <property type="protein sequence ID" value="QVV88260.1"/>
    <property type="molecule type" value="Genomic_DNA"/>
</dbReference>
<sequence>MMNQWVLSNNEEKNKRKTLPWMISLVIIFSFCIIPVYGELENDLSTPWPRNIQDDQQQAVIIQSPPERIVSLAPSNTEVLFALGLDDRIVGVTDYCDYPQQALEKSKIGGFSTVSIEKVIALKPDLVVSSSGNNQETIDRIKNLGIPVYFADAEDLDGIYRNFENLGFITGTSDKALKIVSSLKEREEKVREAGASLSDKPIVAHVIWYDPIYVSGKDTFQDELIQIAGGVNAFSDKQSHAIANIEEFINKNPDILMINSGSGMGGNSSEIIEYFKTEPRLSGLSAITSDNIIIVESSVADRAGPRLWDLLEKIAPKIRKE</sequence>
<dbReference type="GeneID" id="65098142"/>
<evidence type="ECO:0000259" key="3">
    <source>
        <dbReference type="PROSITE" id="PS50983"/>
    </source>
</evidence>
<evidence type="ECO:0000313" key="4">
    <source>
        <dbReference type="EMBL" id="QVV88260.1"/>
    </source>
</evidence>
<dbReference type="Pfam" id="PF01497">
    <property type="entry name" value="Peripla_BP_2"/>
    <property type="match status" value="1"/>
</dbReference>
<feature type="transmembrane region" description="Helical" evidence="2">
    <location>
        <begin position="21"/>
        <end position="38"/>
    </location>
</feature>
<dbReference type="Gene3D" id="3.40.50.1980">
    <property type="entry name" value="Nitrogenase molybdenum iron protein domain"/>
    <property type="match status" value="2"/>
</dbReference>
<dbReference type="PANTHER" id="PTHR30535">
    <property type="entry name" value="VITAMIN B12-BINDING PROTEIN"/>
    <property type="match status" value="1"/>
</dbReference>
<name>A0A8E7EJB0_9EURY</name>
<dbReference type="GO" id="GO:0071281">
    <property type="term" value="P:cellular response to iron ion"/>
    <property type="evidence" value="ECO:0007669"/>
    <property type="project" value="TreeGrafter"/>
</dbReference>
<dbReference type="SUPFAM" id="SSF53807">
    <property type="entry name" value="Helical backbone' metal receptor"/>
    <property type="match status" value="1"/>
</dbReference>
<dbReference type="Proteomes" id="UP000680656">
    <property type="component" value="Chromosome"/>
</dbReference>
<feature type="domain" description="Fe/B12 periplasmic-binding" evidence="3">
    <location>
        <begin position="68"/>
        <end position="321"/>
    </location>
</feature>
<keyword evidence="2" id="KW-0472">Membrane</keyword>
<dbReference type="PROSITE" id="PS50983">
    <property type="entry name" value="FE_B12_PBP"/>
    <property type="match status" value="1"/>
</dbReference>
<gene>
    <name evidence="4" type="ORF">KHC33_13120</name>
</gene>
<keyword evidence="1" id="KW-0732">Signal</keyword>
<dbReference type="CDD" id="cd01143">
    <property type="entry name" value="YvrC"/>
    <property type="match status" value="1"/>
</dbReference>
<evidence type="ECO:0000256" key="2">
    <source>
        <dbReference type="SAM" id="Phobius"/>
    </source>
</evidence>
<dbReference type="PANTHER" id="PTHR30535:SF34">
    <property type="entry name" value="MOLYBDATE-BINDING PROTEIN MOLA"/>
    <property type="match status" value="1"/>
</dbReference>
<evidence type="ECO:0000256" key="1">
    <source>
        <dbReference type="ARBA" id="ARBA00022729"/>
    </source>
</evidence>
<dbReference type="KEGG" id="mrtj:KHC33_13120"/>
<dbReference type="RefSeq" id="WP_214419076.1">
    <property type="nucleotide sequence ID" value="NZ_CP075546.1"/>
</dbReference>
<dbReference type="NCBIfam" id="NF038402">
    <property type="entry name" value="TroA_like"/>
    <property type="match status" value="1"/>
</dbReference>